<gene>
    <name evidence="1" type="ORF">JG688_00004768</name>
</gene>
<reference evidence="1" key="1">
    <citation type="submission" date="2021-01" db="EMBL/GenBank/DDBJ databases">
        <title>Phytophthora aleatoria, a newly-described species from Pinus radiata is distinct from Phytophthora cactorum isolates based on comparative genomics.</title>
        <authorList>
            <person name="Mcdougal R."/>
            <person name="Panda P."/>
            <person name="Williams N."/>
            <person name="Studholme D.J."/>
        </authorList>
    </citation>
    <scope>NUCLEOTIDE SEQUENCE</scope>
    <source>
        <strain evidence="1">NZFS 4037</strain>
    </source>
</reference>
<accession>A0A8J5J2W7</accession>
<organism evidence="1 2">
    <name type="scientific">Phytophthora aleatoria</name>
    <dbReference type="NCBI Taxonomy" id="2496075"/>
    <lineage>
        <taxon>Eukaryota</taxon>
        <taxon>Sar</taxon>
        <taxon>Stramenopiles</taxon>
        <taxon>Oomycota</taxon>
        <taxon>Peronosporomycetes</taxon>
        <taxon>Peronosporales</taxon>
        <taxon>Peronosporaceae</taxon>
        <taxon>Phytophthora</taxon>
    </lineage>
</organism>
<dbReference type="AlphaFoldDB" id="A0A8J5J2W7"/>
<dbReference type="Proteomes" id="UP000709295">
    <property type="component" value="Unassembled WGS sequence"/>
</dbReference>
<evidence type="ECO:0000313" key="2">
    <source>
        <dbReference type="Proteomes" id="UP000709295"/>
    </source>
</evidence>
<evidence type="ECO:0000313" key="1">
    <source>
        <dbReference type="EMBL" id="KAG6970660.1"/>
    </source>
</evidence>
<comment type="caution">
    <text evidence="1">The sequence shown here is derived from an EMBL/GenBank/DDBJ whole genome shotgun (WGS) entry which is preliminary data.</text>
</comment>
<sequence length="76" mass="8721">MKQFYVLKAKTRVYIEDIKWLKQEWRLVQAHPVNPFSLGTKTGGLLHSEVARMHEALAKDVLQNVLGTISNDDVED</sequence>
<name>A0A8J5J2W7_9STRA</name>
<keyword evidence="2" id="KW-1185">Reference proteome</keyword>
<protein>
    <submittedName>
        <fullName evidence="1">Uncharacterized protein</fullName>
    </submittedName>
</protein>
<dbReference type="EMBL" id="JAENGY010000175">
    <property type="protein sequence ID" value="KAG6970660.1"/>
    <property type="molecule type" value="Genomic_DNA"/>
</dbReference>
<proteinExistence type="predicted"/>